<dbReference type="GO" id="GO:0051660">
    <property type="term" value="P:establishment of centrosome localization"/>
    <property type="evidence" value="ECO:0007669"/>
    <property type="project" value="TreeGrafter"/>
</dbReference>
<dbReference type="GO" id="GO:0051301">
    <property type="term" value="P:cell division"/>
    <property type="evidence" value="ECO:0007669"/>
    <property type="project" value="UniProtKB-KW"/>
</dbReference>
<dbReference type="GO" id="GO:0005938">
    <property type="term" value="C:cell cortex"/>
    <property type="evidence" value="ECO:0007669"/>
    <property type="project" value="TreeGrafter"/>
</dbReference>
<dbReference type="GO" id="GO:0043296">
    <property type="term" value="C:apical junction complex"/>
    <property type="evidence" value="ECO:0007669"/>
    <property type="project" value="TreeGrafter"/>
</dbReference>
<sequence>MKVTVCFGDVRILVPCGSGELLVSDLVKEATRRYIKAAGKVGDLSYIIPLISIMIISINLL</sequence>
<keyword evidence="7" id="KW-1185">Reference proteome</keyword>
<dbReference type="GO" id="GO:0045197">
    <property type="term" value="P:establishment or maintenance of epithelial cell apical/basal polarity"/>
    <property type="evidence" value="ECO:0007669"/>
    <property type="project" value="TreeGrafter"/>
</dbReference>
<dbReference type="GO" id="GO:0008104">
    <property type="term" value="P:intracellular protein localization"/>
    <property type="evidence" value="ECO:0007669"/>
    <property type="project" value="TreeGrafter"/>
</dbReference>
<proteinExistence type="predicted"/>
<evidence type="ECO:0000259" key="5">
    <source>
        <dbReference type="Pfam" id="PF12053"/>
    </source>
</evidence>
<gene>
    <name evidence="6" type="ORF">M5D96_011147</name>
</gene>
<evidence type="ECO:0000256" key="2">
    <source>
        <dbReference type="ARBA" id="ARBA00022737"/>
    </source>
</evidence>
<keyword evidence="1" id="KW-0132">Cell division</keyword>
<evidence type="ECO:0000313" key="7">
    <source>
        <dbReference type="Proteomes" id="UP001059596"/>
    </source>
</evidence>
<organism evidence="6 7">
    <name type="scientific">Drosophila gunungcola</name>
    <name type="common">fruit fly</name>
    <dbReference type="NCBI Taxonomy" id="103775"/>
    <lineage>
        <taxon>Eukaryota</taxon>
        <taxon>Metazoa</taxon>
        <taxon>Ecdysozoa</taxon>
        <taxon>Arthropoda</taxon>
        <taxon>Hexapoda</taxon>
        <taxon>Insecta</taxon>
        <taxon>Pterygota</taxon>
        <taxon>Neoptera</taxon>
        <taxon>Endopterygota</taxon>
        <taxon>Diptera</taxon>
        <taxon>Brachycera</taxon>
        <taxon>Muscomorpha</taxon>
        <taxon>Ephydroidea</taxon>
        <taxon>Drosophilidae</taxon>
        <taxon>Drosophila</taxon>
        <taxon>Sophophora</taxon>
    </lineage>
</organism>
<keyword evidence="4" id="KW-0812">Transmembrane</keyword>
<name>A0A9P9YGA6_9MUSC</name>
<keyword evidence="2" id="KW-0677">Repeat</keyword>
<dbReference type="Proteomes" id="UP001059596">
    <property type="component" value="Unassembled WGS sequence"/>
</dbReference>
<evidence type="ECO:0000256" key="3">
    <source>
        <dbReference type="ARBA" id="ARBA00023306"/>
    </source>
</evidence>
<accession>A0A9P9YGA6</accession>
<dbReference type="AlphaFoldDB" id="A0A9P9YGA6"/>
<dbReference type="Gene3D" id="3.10.20.90">
    <property type="entry name" value="Phosphatidylinositol 3-kinase Catalytic Subunit, Chain A, domain 1"/>
    <property type="match status" value="1"/>
</dbReference>
<keyword evidence="4" id="KW-1133">Transmembrane helix</keyword>
<dbReference type="GO" id="GO:0000226">
    <property type="term" value="P:microtubule cytoskeleton organization"/>
    <property type="evidence" value="ECO:0007669"/>
    <property type="project" value="TreeGrafter"/>
</dbReference>
<comment type="caution">
    <text evidence="6">The sequence shown here is derived from an EMBL/GenBank/DDBJ whole genome shotgun (WGS) entry which is preliminary data.</text>
</comment>
<keyword evidence="4" id="KW-0472">Membrane</keyword>
<dbReference type="GO" id="GO:0035091">
    <property type="term" value="F:phosphatidylinositol binding"/>
    <property type="evidence" value="ECO:0007669"/>
    <property type="project" value="TreeGrafter"/>
</dbReference>
<feature type="transmembrane region" description="Helical" evidence="4">
    <location>
        <begin position="41"/>
        <end position="60"/>
    </location>
</feature>
<protein>
    <recommendedName>
        <fullName evidence="5">Par3/HAL N-terminal domain-containing protein</fullName>
    </recommendedName>
</protein>
<dbReference type="GO" id="GO:0007155">
    <property type="term" value="P:cell adhesion"/>
    <property type="evidence" value="ECO:0007669"/>
    <property type="project" value="TreeGrafter"/>
</dbReference>
<dbReference type="GO" id="GO:0030010">
    <property type="term" value="P:establishment of cell polarity"/>
    <property type="evidence" value="ECO:0007669"/>
    <property type="project" value="TreeGrafter"/>
</dbReference>
<evidence type="ECO:0000256" key="4">
    <source>
        <dbReference type="SAM" id="Phobius"/>
    </source>
</evidence>
<dbReference type="PANTHER" id="PTHR16484">
    <property type="entry name" value="PARTITIONING DEFECTIVE 3 RELATED"/>
    <property type="match status" value="1"/>
</dbReference>
<dbReference type="InterPro" id="IPR052213">
    <property type="entry name" value="PAR3"/>
</dbReference>
<dbReference type="GO" id="GO:0005912">
    <property type="term" value="C:adherens junction"/>
    <property type="evidence" value="ECO:0007669"/>
    <property type="project" value="TreeGrafter"/>
</dbReference>
<dbReference type="Pfam" id="PF12053">
    <property type="entry name" value="Par3_HAL_N_term"/>
    <property type="match status" value="1"/>
</dbReference>
<feature type="domain" description="Par3/HAL N-terminal" evidence="5">
    <location>
        <begin position="1"/>
        <end position="44"/>
    </location>
</feature>
<reference evidence="6" key="1">
    <citation type="journal article" date="2023" name="Genome Biol. Evol.">
        <title>Long-read-based Genome Assembly of Drosophila gunungcola Reveals Fewer Chemosensory Genes in Flower-breeding Species.</title>
        <authorList>
            <person name="Negi A."/>
            <person name="Liao B.Y."/>
            <person name="Yeh S.D."/>
        </authorList>
    </citation>
    <scope>NUCLEOTIDE SEQUENCE</scope>
    <source>
        <strain evidence="6">Sukarami</strain>
    </source>
</reference>
<evidence type="ECO:0000256" key="1">
    <source>
        <dbReference type="ARBA" id="ARBA00022618"/>
    </source>
</evidence>
<dbReference type="PANTHER" id="PTHR16484:SF17">
    <property type="entry name" value="BAZOOKA, ISOFORM B"/>
    <property type="match status" value="1"/>
</dbReference>
<dbReference type="GO" id="GO:0016324">
    <property type="term" value="C:apical plasma membrane"/>
    <property type="evidence" value="ECO:0007669"/>
    <property type="project" value="TreeGrafter"/>
</dbReference>
<dbReference type="InterPro" id="IPR021922">
    <property type="entry name" value="Par3/HAL_N"/>
</dbReference>
<keyword evidence="3" id="KW-0131">Cell cycle</keyword>
<evidence type="ECO:0000313" key="6">
    <source>
        <dbReference type="EMBL" id="KAI8036053.1"/>
    </source>
</evidence>
<dbReference type="EMBL" id="JAMKOV010000024">
    <property type="protein sequence ID" value="KAI8036053.1"/>
    <property type="molecule type" value="Genomic_DNA"/>
</dbReference>